<keyword evidence="2" id="KW-1185">Reference proteome</keyword>
<accession>A0A926URX2</accession>
<dbReference type="EMBL" id="JACJPY010000019">
    <property type="protein sequence ID" value="MBD2150101.1"/>
    <property type="molecule type" value="Genomic_DNA"/>
</dbReference>
<gene>
    <name evidence="1" type="ORF">H6F44_08210</name>
</gene>
<reference evidence="1" key="1">
    <citation type="journal article" date="2015" name="ISME J.">
        <title>Draft Genome Sequence of Streptomyces incarnatus NRRL8089, which Produces the Nucleoside Antibiotic Sinefungin.</title>
        <authorList>
            <person name="Oshima K."/>
            <person name="Hattori M."/>
            <person name="Shimizu H."/>
            <person name="Fukuda K."/>
            <person name="Nemoto M."/>
            <person name="Inagaki K."/>
            <person name="Tamura T."/>
        </authorList>
    </citation>
    <scope>NUCLEOTIDE SEQUENCE</scope>
    <source>
        <strain evidence="1">FACHB-1277</strain>
    </source>
</reference>
<proteinExistence type="predicted"/>
<name>A0A926URX2_9CYAN</name>
<sequence>MISVYKHPYERLDIFLNEYQSRLEQALAAIEVIKKSDLASDEFSQALADLHVCATVIEPYSEGLVEAIDQFSEDSPE</sequence>
<dbReference type="AlphaFoldDB" id="A0A926URX2"/>
<organism evidence="1 2">
    <name type="scientific">Pseudanabaena cinerea FACHB-1277</name>
    <dbReference type="NCBI Taxonomy" id="2949581"/>
    <lineage>
        <taxon>Bacteria</taxon>
        <taxon>Bacillati</taxon>
        <taxon>Cyanobacteriota</taxon>
        <taxon>Cyanophyceae</taxon>
        <taxon>Pseudanabaenales</taxon>
        <taxon>Pseudanabaenaceae</taxon>
        <taxon>Pseudanabaena</taxon>
        <taxon>Pseudanabaena cinerea</taxon>
    </lineage>
</organism>
<evidence type="ECO:0000313" key="2">
    <source>
        <dbReference type="Proteomes" id="UP000631421"/>
    </source>
</evidence>
<protein>
    <submittedName>
        <fullName evidence="1">Uncharacterized protein</fullName>
    </submittedName>
</protein>
<evidence type="ECO:0000313" key="1">
    <source>
        <dbReference type="EMBL" id="MBD2150101.1"/>
    </source>
</evidence>
<dbReference type="RefSeq" id="WP_190350467.1">
    <property type="nucleotide sequence ID" value="NZ_JACJPY010000019.1"/>
</dbReference>
<comment type="caution">
    <text evidence="1">The sequence shown here is derived from an EMBL/GenBank/DDBJ whole genome shotgun (WGS) entry which is preliminary data.</text>
</comment>
<dbReference type="Proteomes" id="UP000631421">
    <property type="component" value="Unassembled WGS sequence"/>
</dbReference>
<reference evidence="1" key="2">
    <citation type="submission" date="2020-08" db="EMBL/GenBank/DDBJ databases">
        <authorList>
            <person name="Chen M."/>
            <person name="Teng W."/>
            <person name="Zhao L."/>
            <person name="Hu C."/>
            <person name="Zhou Y."/>
            <person name="Han B."/>
            <person name="Song L."/>
            <person name="Shu W."/>
        </authorList>
    </citation>
    <scope>NUCLEOTIDE SEQUENCE</scope>
    <source>
        <strain evidence="1">FACHB-1277</strain>
    </source>
</reference>